<organism evidence="4">
    <name type="scientific">uncultured Alphaproteobacteria bacterium</name>
    <dbReference type="NCBI Taxonomy" id="91750"/>
    <lineage>
        <taxon>Bacteria</taxon>
        <taxon>Pseudomonadati</taxon>
        <taxon>Pseudomonadota</taxon>
        <taxon>Alphaproteobacteria</taxon>
        <taxon>environmental samples</taxon>
    </lineage>
</organism>
<feature type="chain" id="PRO_5012758554" evidence="2">
    <location>
        <begin position="25"/>
        <end position="281"/>
    </location>
</feature>
<dbReference type="Pfam" id="PF01497">
    <property type="entry name" value="Peripla_BP_2"/>
    <property type="match status" value="1"/>
</dbReference>
<accession>A0A212J143</accession>
<dbReference type="Gene3D" id="3.40.50.1980">
    <property type="entry name" value="Nitrogenase molybdenum iron protein domain"/>
    <property type="match status" value="2"/>
</dbReference>
<evidence type="ECO:0000256" key="2">
    <source>
        <dbReference type="SAM" id="SignalP"/>
    </source>
</evidence>
<dbReference type="PANTHER" id="PTHR30535">
    <property type="entry name" value="VITAMIN B12-BINDING PROTEIN"/>
    <property type="match status" value="1"/>
</dbReference>
<dbReference type="PROSITE" id="PS50983">
    <property type="entry name" value="FE_B12_PBP"/>
    <property type="match status" value="1"/>
</dbReference>
<dbReference type="NCBIfam" id="NF038402">
    <property type="entry name" value="TroA_like"/>
    <property type="match status" value="1"/>
</dbReference>
<reference evidence="4" key="1">
    <citation type="submission" date="2016-04" db="EMBL/GenBank/DDBJ databases">
        <authorList>
            <person name="Evans L.H."/>
            <person name="Alamgir A."/>
            <person name="Owens N."/>
            <person name="Weber N.D."/>
            <person name="Virtaneva K."/>
            <person name="Barbian K."/>
            <person name="Babar A."/>
            <person name="Rosenke K."/>
        </authorList>
    </citation>
    <scope>NUCLEOTIDE SEQUENCE</scope>
    <source>
        <strain evidence="4">86</strain>
    </source>
</reference>
<proteinExistence type="predicted"/>
<keyword evidence="1 2" id="KW-0732">Signal</keyword>
<sequence length="281" mass="28896">MRGRGLALAAAVALATMATADARAEERIVSLGGSLTETVAALGLGDAIVGVDQSSLRPPEVAKRAPRVGSPRAVPLEAILAVSPTVVVAYDDLDPPGVLPGLRGLGVRVVTVPRRPDVDTARRKVLAIAEGLGVPERGRHLLAEIDRDLAWPEAKPRPARKVRVLFVQSMGSGPLMISGTGTSAAALMEAAGVENAVTAFAGYRPLNAEAALAVDPEAIVILKRALERIGGLSGLAATPGLGDTKAVRENRVVVSDDAAFLGLGPGLGKAVRDLREAVYGE</sequence>
<name>A0A212J143_9PROT</name>
<protein>
    <submittedName>
        <fullName evidence="4">Periplasmic binding protein</fullName>
    </submittedName>
</protein>
<dbReference type="EMBL" id="FLUO01000001">
    <property type="protein sequence ID" value="SBV93192.1"/>
    <property type="molecule type" value="Genomic_DNA"/>
</dbReference>
<dbReference type="InterPro" id="IPR002491">
    <property type="entry name" value="ABC_transptr_periplasmic_BD"/>
</dbReference>
<evidence type="ECO:0000256" key="1">
    <source>
        <dbReference type="ARBA" id="ARBA00022729"/>
    </source>
</evidence>
<dbReference type="SUPFAM" id="SSF53807">
    <property type="entry name" value="Helical backbone' metal receptor"/>
    <property type="match status" value="1"/>
</dbReference>
<dbReference type="InterPro" id="IPR050902">
    <property type="entry name" value="ABC_Transporter_SBP"/>
</dbReference>
<feature type="domain" description="Fe/B12 periplasmic-binding" evidence="3">
    <location>
        <begin position="27"/>
        <end position="281"/>
    </location>
</feature>
<dbReference type="PANTHER" id="PTHR30535:SF4">
    <property type="entry name" value="HEMIN-BINDING PERIPLASMIC PROTEIN HMUT"/>
    <property type="match status" value="1"/>
</dbReference>
<evidence type="ECO:0000313" key="4">
    <source>
        <dbReference type="EMBL" id="SBV93192.1"/>
    </source>
</evidence>
<gene>
    <name evidence="4" type="ORF">KL86APRO_10353</name>
</gene>
<dbReference type="AlphaFoldDB" id="A0A212J143"/>
<evidence type="ECO:0000259" key="3">
    <source>
        <dbReference type="PROSITE" id="PS50983"/>
    </source>
</evidence>
<dbReference type="InterPro" id="IPR054828">
    <property type="entry name" value="Vit_B12_bind_prot"/>
</dbReference>
<feature type="signal peptide" evidence="2">
    <location>
        <begin position="1"/>
        <end position="24"/>
    </location>
</feature>